<dbReference type="Proteomes" id="UP000266906">
    <property type="component" value="Unassembled WGS sequence"/>
</dbReference>
<evidence type="ECO:0000313" key="1">
    <source>
        <dbReference type="EMBL" id="RPE34931.1"/>
    </source>
</evidence>
<dbReference type="InterPro" id="IPR046193">
    <property type="entry name" value="DUF6221"/>
</dbReference>
<dbReference type="RefSeq" id="WP_123818573.1">
    <property type="nucleotide sequence ID" value="NZ_RKQG01000001.1"/>
</dbReference>
<organism evidence="1 2">
    <name type="scientific">Kitasatospora cineracea</name>
    <dbReference type="NCBI Taxonomy" id="88074"/>
    <lineage>
        <taxon>Bacteria</taxon>
        <taxon>Bacillati</taxon>
        <taxon>Actinomycetota</taxon>
        <taxon>Actinomycetes</taxon>
        <taxon>Kitasatosporales</taxon>
        <taxon>Streptomycetaceae</taxon>
        <taxon>Kitasatospora</taxon>
    </lineage>
</organism>
<dbReference type="AlphaFoldDB" id="A0A3N4RV64"/>
<comment type="caution">
    <text evidence="1">The sequence shown here is derived from an EMBL/GenBank/DDBJ whole genome shotgun (WGS) entry which is preliminary data.</text>
</comment>
<reference evidence="1 2" key="1">
    <citation type="submission" date="2018-11" db="EMBL/GenBank/DDBJ databases">
        <title>Sequencing the genomes of 1000 actinobacteria strains.</title>
        <authorList>
            <person name="Klenk H.-P."/>
        </authorList>
    </citation>
    <scope>NUCLEOTIDE SEQUENCE [LARGE SCALE GENOMIC DNA]</scope>
    <source>
        <strain evidence="1 2">DSM 44781</strain>
    </source>
</reference>
<dbReference type="Pfam" id="PF19730">
    <property type="entry name" value="DUF6221"/>
    <property type="match status" value="1"/>
</dbReference>
<gene>
    <name evidence="1" type="ORF">EDD38_3273</name>
</gene>
<protein>
    <submittedName>
        <fullName evidence="1">Uncharacterized protein</fullName>
    </submittedName>
</protein>
<evidence type="ECO:0000313" key="2">
    <source>
        <dbReference type="Proteomes" id="UP000266906"/>
    </source>
</evidence>
<sequence length="142" mass="15836">MTADLVAFLRARLAEDEQVARAVDDNSAPWDGQWAADGRDVLRTINGHVLARATATTDGRNLPIPLKPGLTEHWARHDPARVLAEVDAKRRIIAQYERAREGRRTHPDDLASAGAVLALYGAVKLLALPYAEHPDYREEWRP</sequence>
<proteinExistence type="predicted"/>
<dbReference type="EMBL" id="RKQG01000001">
    <property type="protein sequence ID" value="RPE34931.1"/>
    <property type="molecule type" value="Genomic_DNA"/>
</dbReference>
<keyword evidence="2" id="KW-1185">Reference proteome</keyword>
<accession>A0A3N4RV64</accession>
<name>A0A3N4RV64_9ACTN</name>